<protein>
    <recommendedName>
        <fullName evidence="4">Secretory protein</fullName>
    </recommendedName>
</protein>
<feature type="chain" id="PRO_5029916176" description="Secretory protein" evidence="1">
    <location>
        <begin position="30"/>
        <end position="237"/>
    </location>
</feature>
<dbReference type="OrthoDB" id="652767at2"/>
<keyword evidence="1" id="KW-0732">Signal</keyword>
<evidence type="ECO:0000313" key="2">
    <source>
        <dbReference type="EMBL" id="MRX78154.1"/>
    </source>
</evidence>
<evidence type="ECO:0000256" key="1">
    <source>
        <dbReference type="SAM" id="SignalP"/>
    </source>
</evidence>
<dbReference type="PROSITE" id="PS51257">
    <property type="entry name" value="PROKAR_LIPOPROTEIN"/>
    <property type="match status" value="1"/>
</dbReference>
<evidence type="ECO:0008006" key="4">
    <source>
        <dbReference type="Google" id="ProtNLM"/>
    </source>
</evidence>
<name>A0A7K0G426_9SPHI</name>
<keyword evidence="3" id="KW-1185">Reference proteome</keyword>
<feature type="signal peptide" evidence="1">
    <location>
        <begin position="1"/>
        <end position="29"/>
    </location>
</feature>
<sequence length="237" mass="25881">MKIKNKRLALIVSCLWIVIASLSSCSKDAVEPDQKTSTLTTTAAAKDTFKAVSQLKTQSTIVAAYRETYQGFKLEYDATANTTAIKNAAHHQLDIIVKSGLKTGLTNMRTITAIRFYSDGTDNILYSGGVVNINNLNVFINIDKDGGTVLFHELSHYLNDKFVSGGIGNSRLVTLYNAAVSSKKYPANAYSMANVAEYFAEDMCAYFPGQKNSAPATKAQLVAWDPNMASYIQSLNF</sequence>
<reference evidence="2 3" key="1">
    <citation type="submission" date="2019-11" db="EMBL/GenBank/DDBJ databases">
        <title>Pedobacter petrophilus genome.</title>
        <authorList>
            <person name="Feldbauer M.J."/>
            <person name="Newman J.D."/>
        </authorList>
    </citation>
    <scope>NUCLEOTIDE SEQUENCE [LARGE SCALE GENOMIC DNA]</scope>
    <source>
        <strain evidence="2 3">LMG 29686</strain>
    </source>
</reference>
<organism evidence="2 3">
    <name type="scientific">Pedobacter petrophilus</name>
    <dbReference type="NCBI Taxonomy" id="1908241"/>
    <lineage>
        <taxon>Bacteria</taxon>
        <taxon>Pseudomonadati</taxon>
        <taxon>Bacteroidota</taxon>
        <taxon>Sphingobacteriia</taxon>
        <taxon>Sphingobacteriales</taxon>
        <taxon>Sphingobacteriaceae</taxon>
        <taxon>Pedobacter</taxon>
    </lineage>
</organism>
<dbReference type="EMBL" id="WKKH01000041">
    <property type="protein sequence ID" value="MRX78154.1"/>
    <property type="molecule type" value="Genomic_DNA"/>
</dbReference>
<dbReference type="Gene3D" id="3.40.390.10">
    <property type="entry name" value="Collagenase (Catalytic Domain)"/>
    <property type="match status" value="1"/>
</dbReference>
<accession>A0A7K0G426</accession>
<gene>
    <name evidence="2" type="ORF">GJU39_18910</name>
</gene>
<dbReference type="Proteomes" id="UP000487757">
    <property type="component" value="Unassembled WGS sequence"/>
</dbReference>
<dbReference type="RefSeq" id="WP_154282564.1">
    <property type="nucleotide sequence ID" value="NZ_JBHUJQ010000001.1"/>
</dbReference>
<evidence type="ECO:0000313" key="3">
    <source>
        <dbReference type="Proteomes" id="UP000487757"/>
    </source>
</evidence>
<dbReference type="InterPro" id="IPR024079">
    <property type="entry name" value="MetalloPept_cat_dom_sf"/>
</dbReference>
<proteinExistence type="predicted"/>
<dbReference type="AlphaFoldDB" id="A0A7K0G426"/>
<dbReference type="GO" id="GO:0008237">
    <property type="term" value="F:metallopeptidase activity"/>
    <property type="evidence" value="ECO:0007669"/>
    <property type="project" value="InterPro"/>
</dbReference>
<comment type="caution">
    <text evidence="2">The sequence shown here is derived from an EMBL/GenBank/DDBJ whole genome shotgun (WGS) entry which is preliminary data.</text>
</comment>
<dbReference type="SUPFAM" id="SSF55486">
    <property type="entry name" value="Metalloproteases ('zincins'), catalytic domain"/>
    <property type="match status" value="1"/>
</dbReference>